<accession>A0A0B7HHY7</accession>
<dbReference type="RefSeq" id="WP_041993650.1">
    <property type="nucleotide sequence ID" value="NZ_CDOD01000045.1"/>
</dbReference>
<keyword evidence="2" id="KW-0472">Membrane</keyword>
<organism evidence="3 4">
    <name type="scientific">Capnocytophaga cynodegmi</name>
    <dbReference type="NCBI Taxonomy" id="28189"/>
    <lineage>
        <taxon>Bacteria</taxon>
        <taxon>Pseudomonadati</taxon>
        <taxon>Bacteroidota</taxon>
        <taxon>Flavobacteriia</taxon>
        <taxon>Flavobacteriales</taxon>
        <taxon>Flavobacteriaceae</taxon>
        <taxon>Capnocytophaga</taxon>
    </lineage>
</organism>
<feature type="transmembrane region" description="Helical" evidence="2">
    <location>
        <begin position="406"/>
        <end position="423"/>
    </location>
</feature>
<dbReference type="EMBL" id="CDOD01000045">
    <property type="protein sequence ID" value="CEN38244.1"/>
    <property type="molecule type" value="Genomic_DNA"/>
</dbReference>
<dbReference type="STRING" id="28189.CCYN74_30290"/>
<evidence type="ECO:0000313" key="3">
    <source>
        <dbReference type="EMBL" id="CEN38244.1"/>
    </source>
</evidence>
<keyword evidence="2" id="KW-0812">Transmembrane</keyword>
<keyword evidence="4" id="KW-1185">Reference proteome</keyword>
<proteinExistence type="predicted"/>
<feature type="coiled-coil region" evidence="1">
    <location>
        <begin position="423"/>
        <end position="531"/>
    </location>
</feature>
<dbReference type="GO" id="GO:0003677">
    <property type="term" value="F:DNA binding"/>
    <property type="evidence" value="ECO:0007669"/>
    <property type="project" value="InterPro"/>
</dbReference>
<evidence type="ECO:0008006" key="5">
    <source>
        <dbReference type="Google" id="ProtNLM"/>
    </source>
</evidence>
<dbReference type="SUPFAM" id="SSF46894">
    <property type="entry name" value="C-terminal effector domain of the bipartite response regulators"/>
    <property type="match status" value="1"/>
</dbReference>
<evidence type="ECO:0000313" key="4">
    <source>
        <dbReference type="Proteomes" id="UP000038055"/>
    </source>
</evidence>
<dbReference type="Proteomes" id="UP000038055">
    <property type="component" value="Unassembled WGS sequence"/>
</dbReference>
<dbReference type="Gene3D" id="1.25.40.10">
    <property type="entry name" value="Tetratricopeptide repeat domain"/>
    <property type="match status" value="1"/>
</dbReference>
<protein>
    <recommendedName>
        <fullName evidence="5">HTH luxR-type domain-containing protein</fullName>
    </recommendedName>
</protein>
<gene>
    <name evidence="3" type="ORF">CCYN2B_50002</name>
</gene>
<evidence type="ECO:0000256" key="1">
    <source>
        <dbReference type="SAM" id="Coils"/>
    </source>
</evidence>
<dbReference type="eggNOG" id="COG2197">
    <property type="taxonomic scope" value="Bacteria"/>
</dbReference>
<dbReference type="AlphaFoldDB" id="A0A0B7HHY7"/>
<dbReference type="InterPro" id="IPR016032">
    <property type="entry name" value="Sig_transdc_resp-reg_C-effctor"/>
</dbReference>
<evidence type="ECO:0000256" key="2">
    <source>
        <dbReference type="SAM" id="Phobius"/>
    </source>
</evidence>
<keyword evidence="2" id="KW-1133">Transmembrane helix</keyword>
<sequence>MKRISRIADLYKIILIVLLLGAEFVYGQHFSKEIEGYLKSSEQLRGEGKLEEIYNVLKQAELLAENNQKDYLPEIYSEYVKYFFAIKNSNLAKEYMQKARSTAEKAHSAQAIAYGYYTQAYYYNYLDIRQLAVENCQLALTIAEENRLETLKPKLYYILYGAYSSVEDASLARKYAQKTMETANKVANYNLLSNGYSAMSTVMGYLYKKEQNEAFKDSILIYLEKSAALYQQFPNKVSPITYGITNINIADFYYQSGSLSDPKILANIEKYTAIALEVSQGKSNTASIQANAKGLLAEIALQQGNTSEAERLLTEAFLEISKQQPVVDYYTLIALAQALSQLYEKSGNLEKALHLKNEKEIYKAKLYDQNQQEQMLRLEAEFENQQIKQQIETISQLAESRKQLNYLYIGTSVLALVSLVFVVRNQQNKAKLQNEKQLRLEKEKNEAEARALLKEKERRLLSIQKSQMEREIKMQLRLEKEEQARLKAEQELLQLKNEQMQKEVLANALQIDRKNKLLEEIKDKIKQEGNTFNIERVLKKEKFLDDTIEQTVKEFQDIHPDFFNKLSEISDNKLTSLDLKYCAYMYLKLSTKEIAIAFNVEPKSIRMSKYRIKQKLNLEKEDSLEDFLQSLTT</sequence>
<reference evidence="4" key="1">
    <citation type="submission" date="2015-01" db="EMBL/GenBank/DDBJ databases">
        <authorList>
            <person name="MANFREDI Pablo"/>
        </authorList>
    </citation>
    <scope>NUCLEOTIDE SEQUENCE [LARGE SCALE GENOMIC DNA]</scope>
    <source>
        <strain evidence="4">Ccyn2B</strain>
    </source>
</reference>
<name>A0A0B7HHY7_9FLAO</name>
<keyword evidence="1" id="KW-0175">Coiled coil</keyword>
<dbReference type="InterPro" id="IPR011990">
    <property type="entry name" value="TPR-like_helical_dom_sf"/>
</dbReference>
<dbReference type="GO" id="GO:0006355">
    <property type="term" value="P:regulation of DNA-templated transcription"/>
    <property type="evidence" value="ECO:0007669"/>
    <property type="project" value="InterPro"/>
</dbReference>